<evidence type="ECO:0000256" key="2">
    <source>
        <dbReference type="ARBA" id="ARBA00023125"/>
    </source>
</evidence>
<evidence type="ECO:0000259" key="7">
    <source>
        <dbReference type="PROSITE" id="PS51736"/>
    </source>
</evidence>
<keyword evidence="6" id="KW-0175">Coiled coil</keyword>
<organism evidence="9 10">
    <name type="scientific">Pararcticibacter amylolyticus</name>
    <dbReference type="NCBI Taxonomy" id="2173175"/>
    <lineage>
        <taxon>Bacteria</taxon>
        <taxon>Pseudomonadati</taxon>
        <taxon>Bacteroidota</taxon>
        <taxon>Sphingobacteriia</taxon>
        <taxon>Sphingobacteriales</taxon>
        <taxon>Sphingobacteriaceae</taxon>
        <taxon>Pararcticibacter</taxon>
    </lineage>
</organism>
<dbReference type="PROSITE" id="PS00397">
    <property type="entry name" value="RECOMBINASES_1"/>
    <property type="match status" value="1"/>
</dbReference>
<gene>
    <name evidence="9" type="ORF">DDR33_10255</name>
</gene>
<dbReference type="SUPFAM" id="SSF53041">
    <property type="entry name" value="Resolvase-like"/>
    <property type="match status" value="1"/>
</dbReference>
<dbReference type="PANTHER" id="PTHR30461">
    <property type="entry name" value="DNA-INVERTASE FROM LAMBDOID PROPHAGE"/>
    <property type="match status" value="1"/>
</dbReference>
<dbReference type="Proteomes" id="UP000245647">
    <property type="component" value="Unassembled WGS sequence"/>
</dbReference>
<comment type="caution">
    <text evidence="9">The sequence shown here is derived from an EMBL/GenBank/DDBJ whole genome shotgun (WGS) entry which is preliminary data.</text>
</comment>
<dbReference type="GO" id="GO:0015074">
    <property type="term" value="P:DNA integration"/>
    <property type="evidence" value="ECO:0007669"/>
    <property type="project" value="UniProtKB-KW"/>
</dbReference>
<evidence type="ECO:0000256" key="6">
    <source>
        <dbReference type="SAM" id="Coils"/>
    </source>
</evidence>
<dbReference type="RefSeq" id="WP_109415685.1">
    <property type="nucleotide sequence ID" value="NZ_QEAS01000007.1"/>
</dbReference>
<name>A0A2U2PI57_9SPHI</name>
<dbReference type="InterPro" id="IPR038109">
    <property type="entry name" value="DNA_bind_recomb_sf"/>
</dbReference>
<feature type="coiled-coil region" evidence="6">
    <location>
        <begin position="350"/>
        <end position="391"/>
    </location>
</feature>
<dbReference type="InterPro" id="IPR050639">
    <property type="entry name" value="SSR_resolvase"/>
</dbReference>
<dbReference type="InterPro" id="IPR006119">
    <property type="entry name" value="Resolv_N"/>
</dbReference>
<dbReference type="Pfam" id="PF00239">
    <property type="entry name" value="Resolvase"/>
    <property type="match status" value="1"/>
</dbReference>
<evidence type="ECO:0000259" key="8">
    <source>
        <dbReference type="PROSITE" id="PS51737"/>
    </source>
</evidence>
<dbReference type="Pfam" id="PF07508">
    <property type="entry name" value="Recombinase"/>
    <property type="match status" value="1"/>
</dbReference>
<dbReference type="SMART" id="SM00857">
    <property type="entry name" value="Resolvase"/>
    <property type="match status" value="1"/>
</dbReference>
<dbReference type="PROSITE" id="PS51737">
    <property type="entry name" value="RECOMBINASE_DNA_BIND"/>
    <property type="match status" value="1"/>
</dbReference>
<evidence type="ECO:0000256" key="3">
    <source>
        <dbReference type="ARBA" id="ARBA00023172"/>
    </source>
</evidence>
<keyword evidence="1" id="KW-0229">DNA integration</keyword>
<dbReference type="PANTHER" id="PTHR30461:SF23">
    <property type="entry name" value="DNA RECOMBINASE-RELATED"/>
    <property type="match status" value="1"/>
</dbReference>
<dbReference type="AlphaFoldDB" id="A0A2U2PI57"/>
<accession>A0A2U2PI57</accession>
<sequence length="518" mass="59768">MQVADLYVRVSTDEQTKGYSPRSQEAVLRQYCQLRNITVRHVFVEDYTAKHFNRPEWRKIMVILRKQRNKTDLLLFTKWDRFSRNTSDAYQMIDVLKKLGVEPQAVEQPLDLTIPENKMMLAIYLTAPEIENDRRGLNTKAGIRQAKKEGRYMGKAPRGYINKAYEDGRRYITFKEPEASIMRWVFNEVAEGLYSSESIMKQANERGLNIDKNTFYLSLRNPVYCGKIRVAATNDELAHLVQGLHEPLISEALFYKVQDIMDGRSKILKGLAIATPKDLPLRNFIKCNRCPRMLTGSASKGRNTYRVYYHCRSSCGIRYKAKDVNNAFMDELTTLLPRAGYPELFVASIAEAYTNQHRAIKEESDELIRQIGEANRKIDNARELLLLHELEANEYRKIKEENGSTIARLEMRLNEVNVQKSTHVNIKKLAQMAINALCEVDKLYDIASTEAKRYLVGILFPEKMTYAEGVCRTGKLNRAAELIYLENKELRAKKMGQKSRLKTLPHKGWNMGLEPTTS</sequence>
<feature type="domain" description="Recombinase" evidence="8">
    <location>
        <begin position="162"/>
        <end position="267"/>
    </location>
</feature>
<keyword evidence="3" id="KW-0233">DNA recombination</keyword>
<evidence type="ECO:0000313" key="10">
    <source>
        <dbReference type="Proteomes" id="UP000245647"/>
    </source>
</evidence>
<dbReference type="Gene3D" id="3.40.50.1390">
    <property type="entry name" value="Resolvase, N-terminal catalytic domain"/>
    <property type="match status" value="1"/>
</dbReference>
<dbReference type="InterPro" id="IPR011109">
    <property type="entry name" value="DNA_bind_recombinase_dom"/>
</dbReference>
<dbReference type="OrthoDB" id="9815006at2"/>
<reference evidence="9 10" key="1">
    <citation type="submission" date="2018-04" db="EMBL/GenBank/DDBJ databases">
        <title>Pedobacter chongqingensis sp. nov., isolated from a rottenly hemp rope.</title>
        <authorList>
            <person name="Cai Y."/>
        </authorList>
    </citation>
    <scope>NUCLEOTIDE SEQUENCE [LARGE SCALE GENOMIC DNA]</scope>
    <source>
        <strain evidence="9 10">FJ4-8</strain>
    </source>
</reference>
<proteinExistence type="predicted"/>
<dbReference type="Gene3D" id="3.90.1750.20">
    <property type="entry name" value="Putative Large Serine Recombinase, Chain B, Domain 2"/>
    <property type="match status" value="1"/>
</dbReference>
<dbReference type="InterPro" id="IPR006118">
    <property type="entry name" value="Recombinase_CS"/>
</dbReference>
<feature type="domain" description="Resolvase/invertase-type recombinase catalytic" evidence="7">
    <location>
        <begin position="3"/>
        <end position="150"/>
    </location>
</feature>
<evidence type="ECO:0000256" key="4">
    <source>
        <dbReference type="PIRSR" id="PIRSR606118-50"/>
    </source>
</evidence>
<evidence type="ECO:0000256" key="5">
    <source>
        <dbReference type="PROSITE-ProRule" id="PRU10137"/>
    </source>
</evidence>
<dbReference type="PROSITE" id="PS51736">
    <property type="entry name" value="RECOMBINASES_3"/>
    <property type="match status" value="1"/>
</dbReference>
<dbReference type="CDD" id="cd00338">
    <property type="entry name" value="Ser_Recombinase"/>
    <property type="match status" value="1"/>
</dbReference>
<dbReference type="EMBL" id="QEAS01000007">
    <property type="protein sequence ID" value="PWG80829.1"/>
    <property type="molecule type" value="Genomic_DNA"/>
</dbReference>
<keyword evidence="2" id="KW-0238">DNA-binding</keyword>
<feature type="active site" description="O-(5'-phospho-DNA)-serine intermediate" evidence="4 5">
    <location>
        <position position="11"/>
    </location>
</feature>
<evidence type="ECO:0000256" key="1">
    <source>
        <dbReference type="ARBA" id="ARBA00022908"/>
    </source>
</evidence>
<keyword evidence="10" id="KW-1185">Reference proteome</keyword>
<dbReference type="GO" id="GO:0003677">
    <property type="term" value="F:DNA binding"/>
    <property type="evidence" value="ECO:0007669"/>
    <property type="project" value="UniProtKB-KW"/>
</dbReference>
<dbReference type="InterPro" id="IPR036162">
    <property type="entry name" value="Resolvase-like_N_sf"/>
</dbReference>
<evidence type="ECO:0000313" key="9">
    <source>
        <dbReference type="EMBL" id="PWG80829.1"/>
    </source>
</evidence>
<protein>
    <submittedName>
        <fullName evidence="9">Recombinase family protein</fullName>
    </submittedName>
</protein>
<dbReference type="GO" id="GO:0000150">
    <property type="term" value="F:DNA strand exchange activity"/>
    <property type="evidence" value="ECO:0007669"/>
    <property type="project" value="InterPro"/>
</dbReference>